<name>A0A6H1UHG6_9GAMM</name>
<dbReference type="GO" id="GO:0016020">
    <property type="term" value="C:membrane"/>
    <property type="evidence" value="ECO:0007669"/>
    <property type="project" value="InterPro"/>
</dbReference>
<reference evidence="5 6" key="1">
    <citation type="submission" date="2020-04" db="EMBL/GenBank/DDBJ databases">
        <title>Ferrimonas sp. S7 isolated from sea water.</title>
        <authorList>
            <person name="Bae S.S."/>
            <person name="Baek K."/>
        </authorList>
    </citation>
    <scope>NUCLEOTIDE SEQUENCE [LARGE SCALE GENOMIC DNA]</scope>
    <source>
        <strain evidence="5 6">S7</strain>
    </source>
</reference>
<dbReference type="GO" id="GO:0000270">
    <property type="term" value="P:peptidoglycan metabolic process"/>
    <property type="evidence" value="ECO:0007669"/>
    <property type="project" value="InterPro"/>
</dbReference>
<dbReference type="GO" id="GO:0008933">
    <property type="term" value="F:peptidoglycan lytic transglycosylase activity"/>
    <property type="evidence" value="ECO:0007669"/>
    <property type="project" value="InterPro"/>
</dbReference>
<dbReference type="Gene3D" id="1.10.530.10">
    <property type="match status" value="1"/>
</dbReference>
<accession>A0A6H1UHG6</accession>
<evidence type="ECO:0000313" key="5">
    <source>
        <dbReference type="EMBL" id="QIZ78268.1"/>
    </source>
</evidence>
<feature type="chain" id="PRO_5026355684" evidence="2">
    <location>
        <begin position="23"/>
        <end position="347"/>
    </location>
</feature>
<dbReference type="CDD" id="cd16893">
    <property type="entry name" value="LT_MltC_MltE"/>
    <property type="match status" value="1"/>
</dbReference>
<evidence type="ECO:0000259" key="3">
    <source>
        <dbReference type="Pfam" id="PF01464"/>
    </source>
</evidence>
<dbReference type="KEGG" id="fes:HER31_16020"/>
<feature type="domain" description="Murein transglycosylase-C N-terminal" evidence="4">
    <location>
        <begin position="66"/>
        <end position="173"/>
    </location>
</feature>
<proteinExistence type="inferred from homology"/>
<dbReference type="RefSeq" id="WP_168662069.1">
    <property type="nucleotide sequence ID" value="NZ_CP051180.1"/>
</dbReference>
<comment type="similarity">
    <text evidence="1">Belongs to the transglycosylase Slt family.</text>
</comment>
<gene>
    <name evidence="5" type="ORF">HER31_16020</name>
</gene>
<dbReference type="Proteomes" id="UP000501602">
    <property type="component" value="Chromosome"/>
</dbReference>
<keyword evidence="6" id="KW-1185">Reference proteome</keyword>
<evidence type="ECO:0000256" key="1">
    <source>
        <dbReference type="ARBA" id="ARBA00007734"/>
    </source>
</evidence>
<keyword evidence="2" id="KW-0732">Signal</keyword>
<feature type="domain" description="Transglycosylase SLT" evidence="3">
    <location>
        <begin position="182"/>
        <end position="303"/>
    </location>
</feature>
<dbReference type="SUPFAM" id="SSF53955">
    <property type="entry name" value="Lysozyme-like"/>
    <property type="match status" value="1"/>
</dbReference>
<dbReference type="AlphaFoldDB" id="A0A6H1UHG6"/>
<dbReference type="Pfam" id="PF11873">
    <property type="entry name" value="Mltc_N"/>
    <property type="match status" value="1"/>
</dbReference>
<dbReference type="EMBL" id="CP051180">
    <property type="protein sequence ID" value="QIZ78268.1"/>
    <property type="molecule type" value="Genomic_DNA"/>
</dbReference>
<evidence type="ECO:0000256" key="2">
    <source>
        <dbReference type="SAM" id="SignalP"/>
    </source>
</evidence>
<evidence type="ECO:0000259" key="4">
    <source>
        <dbReference type="Pfam" id="PF11873"/>
    </source>
</evidence>
<dbReference type="PANTHER" id="PTHR37423:SF2">
    <property type="entry name" value="MEMBRANE-BOUND LYTIC MUREIN TRANSGLYCOSYLASE C"/>
    <property type="match status" value="1"/>
</dbReference>
<sequence length="347" mass="39659">MKVLQAQLTIMLLWALSPTTLATEFTHYEDDVATLLQEYRRDQYSGFQFDRGVEPSLLQMHDEQGGQVKADFARGEINIDAVSQAALQQSIVRLLLTQFDPNEIDIQTANDFGLVNSSKKPFFYNQILDTDGKPIEFEWRAQRYAKHLLQRSRYENGRYWVTIPMSANHTQIAGGKYVAFAQSASVRHQVPVSLVMAIMETESSFNPMARSRSNALGLMQVKANTAGRDYFALIKGYQHTPSAAYLYQPESNIDLGAGYLRILQQRYLKGIDDPLKLEYAVIASYNGGSGNLWKSLNPQGNKRNAIARINRMSSTDFYWFLTNRHNRKETQNYVKKVTAKQRKYLQL</sequence>
<protein>
    <submittedName>
        <fullName evidence="5">DUF3393 domain-containing protein</fullName>
    </submittedName>
</protein>
<organism evidence="5 6">
    <name type="scientific">Ferrimonas lipolytica</name>
    <dbReference type="NCBI Taxonomy" id="2724191"/>
    <lineage>
        <taxon>Bacteria</taxon>
        <taxon>Pseudomonadati</taxon>
        <taxon>Pseudomonadota</taxon>
        <taxon>Gammaproteobacteria</taxon>
        <taxon>Alteromonadales</taxon>
        <taxon>Ferrimonadaceae</taxon>
        <taxon>Ferrimonas</taxon>
    </lineage>
</organism>
<dbReference type="InterPro" id="IPR008258">
    <property type="entry name" value="Transglycosylase_SLT_dom_1"/>
</dbReference>
<dbReference type="Pfam" id="PF01464">
    <property type="entry name" value="SLT"/>
    <property type="match status" value="1"/>
</dbReference>
<dbReference type="InterPro" id="IPR024570">
    <property type="entry name" value="Murein_transglycosylaseC_N"/>
</dbReference>
<dbReference type="PANTHER" id="PTHR37423">
    <property type="entry name" value="SOLUBLE LYTIC MUREIN TRANSGLYCOSYLASE-RELATED"/>
    <property type="match status" value="1"/>
</dbReference>
<dbReference type="InterPro" id="IPR000189">
    <property type="entry name" value="Transglyc_AS"/>
</dbReference>
<feature type="signal peptide" evidence="2">
    <location>
        <begin position="1"/>
        <end position="22"/>
    </location>
</feature>
<evidence type="ECO:0000313" key="6">
    <source>
        <dbReference type="Proteomes" id="UP000501602"/>
    </source>
</evidence>
<dbReference type="InterPro" id="IPR023346">
    <property type="entry name" value="Lysozyme-like_dom_sf"/>
</dbReference>
<dbReference type="PROSITE" id="PS00922">
    <property type="entry name" value="TRANSGLYCOSYLASE"/>
    <property type="match status" value="1"/>
</dbReference>